<protein>
    <submittedName>
        <fullName evidence="1">Uncharacterized protein</fullName>
    </submittedName>
</protein>
<dbReference type="PANTHER" id="PTHR37450">
    <property type="entry name" value="CIPC PROTEIN"/>
    <property type="match status" value="1"/>
</dbReference>
<organism evidence="1 2">
    <name type="scientific">Roridomyces roridus</name>
    <dbReference type="NCBI Taxonomy" id="1738132"/>
    <lineage>
        <taxon>Eukaryota</taxon>
        <taxon>Fungi</taxon>
        <taxon>Dikarya</taxon>
        <taxon>Basidiomycota</taxon>
        <taxon>Agaricomycotina</taxon>
        <taxon>Agaricomycetes</taxon>
        <taxon>Agaricomycetidae</taxon>
        <taxon>Agaricales</taxon>
        <taxon>Marasmiineae</taxon>
        <taxon>Mycenaceae</taxon>
        <taxon>Roridomyces</taxon>
    </lineage>
</organism>
<dbReference type="Pfam" id="PF12585">
    <property type="entry name" value="DUF3759"/>
    <property type="match status" value="1"/>
</dbReference>
<evidence type="ECO:0000313" key="1">
    <source>
        <dbReference type="EMBL" id="KAJ7628687.1"/>
    </source>
</evidence>
<evidence type="ECO:0000313" key="2">
    <source>
        <dbReference type="Proteomes" id="UP001221142"/>
    </source>
</evidence>
<proteinExistence type="predicted"/>
<dbReference type="PANTHER" id="PTHR37450:SF1">
    <property type="entry name" value="CIPC PROTEIN"/>
    <property type="match status" value="1"/>
</dbReference>
<reference evidence="1" key="1">
    <citation type="submission" date="2023-03" db="EMBL/GenBank/DDBJ databases">
        <title>Massive genome expansion in bonnet fungi (Mycena s.s.) driven by repeated elements and novel gene families across ecological guilds.</title>
        <authorList>
            <consortium name="Lawrence Berkeley National Laboratory"/>
            <person name="Harder C.B."/>
            <person name="Miyauchi S."/>
            <person name="Viragh M."/>
            <person name="Kuo A."/>
            <person name="Thoen E."/>
            <person name="Andreopoulos B."/>
            <person name="Lu D."/>
            <person name="Skrede I."/>
            <person name="Drula E."/>
            <person name="Henrissat B."/>
            <person name="Morin E."/>
            <person name="Kohler A."/>
            <person name="Barry K."/>
            <person name="LaButti K."/>
            <person name="Morin E."/>
            <person name="Salamov A."/>
            <person name="Lipzen A."/>
            <person name="Mereny Z."/>
            <person name="Hegedus B."/>
            <person name="Baldrian P."/>
            <person name="Stursova M."/>
            <person name="Weitz H."/>
            <person name="Taylor A."/>
            <person name="Grigoriev I.V."/>
            <person name="Nagy L.G."/>
            <person name="Martin F."/>
            <person name="Kauserud H."/>
        </authorList>
    </citation>
    <scope>NUCLEOTIDE SEQUENCE</scope>
    <source>
        <strain evidence="1">9284</strain>
    </source>
</reference>
<gene>
    <name evidence="1" type="ORF">FB45DRAFT_919014</name>
</gene>
<name>A0AAD7FK34_9AGAR</name>
<dbReference type="EMBL" id="JARKIF010000010">
    <property type="protein sequence ID" value="KAJ7628687.1"/>
    <property type="molecule type" value="Genomic_DNA"/>
</dbReference>
<dbReference type="Proteomes" id="UP001221142">
    <property type="component" value="Unassembled WGS sequence"/>
</dbReference>
<accession>A0AAD7FK34</accession>
<comment type="caution">
    <text evidence="1">The sequence shown here is derived from an EMBL/GenBank/DDBJ whole genome shotgun (WGS) entry which is preliminary data.</text>
</comment>
<keyword evidence="2" id="KW-1185">Reference proteome</keyword>
<dbReference type="AlphaFoldDB" id="A0AAD7FK34"/>
<dbReference type="InterPro" id="IPR022234">
    <property type="entry name" value="DUF3759"/>
</dbReference>
<sequence length="109" mass="12198">MALDSDWRHENENVLDAHAQLTSGHYKDADSTPFFHKLIAGAAAYEAAKAYEKYVEKEGQPVSHEQAEKLVAGLAEAWVDELVENKLLRPEAAYGAKHYTEQEAQSKLQ</sequence>